<evidence type="ECO:0000256" key="5">
    <source>
        <dbReference type="SAM" id="SignalP"/>
    </source>
</evidence>
<evidence type="ECO:0000256" key="3">
    <source>
        <dbReference type="ARBA" id="ARBA00022729"/>
    </source>
</evidence>
<evidence type="ECO:0000256" key="4">
    <source>
        <dbReference type="ARBA" id="ARBA00023263"/>
    </source>
</evidence>
<dbReference type="EMBL" id="LPLU01000052">
    <property type="protein sequence ID" value="KWK78854.1"/>
    <property type="molecule type" value="Genomic_DNA"/>
</dbReference>
<evidence type="ECO:0000256" key="1">
    <source>
        <dbReference type="ARBA" id="ARBA00004561"/>
    </source>
</evidence>
<accession>A0A103C5Z9</accession>
<organism evidence="6 8">
    <name type="scientific">Burkholderia ubonensis</name>
    <dbReference type="NCBI Taxonomy" id="101571"/>
    <lineage>
        <taxon>Bacteria</taxon>
        <taxon>Pseudomonadati</taxon>
        <taxon>Pseudomonadota</taxon>
        <taxon>Betaproteobacteria</taxon>
        <taxon>Burkholderiales</taxon>
        <taxon>Burkholderiaceae</taxon>
        <taxon>Burkholderia</taxon>
        <taxon>Burkholderia cepacia complex</taxon>
    </lineage>
</organism>
<dbReference type="InterPro" id="IPR039458">
    <property type="entry name" value="FimA-like"/>
</dbReference>
<protein>
    <submittedName>
        <fullName evidence="6">Fimbrial protein</fullName>
    </submittedName>
</protein>
<dbReference type="AlphaFoldDB" id="A0A103C5Z9"/>
<reference evidence="7" key="3">
    <citation type="submission" date="2016-08" db="EMBL/GenBank/DDBJ databases">
        <authorList>
            <person name="Price E.P."/>
            <person name="Currie B.J."/>
            <person name="Wagner D.M."/>
        </authorList>
    </citation>
    <scope>NUCLEOTIDE SEQUENCE</scope>
    <source>
        <strain evidence="7">MSMB0103</strain>
    </source>
</reference>
<keyword evidence="4" id="KW-0281">Fimbrium</keyword>
<dbReference type="PANTHER" id="PTHR33420">
    <property type="entry name" value="FIMBRIAL SUBUNIT ELFA-RELATED"/>
    <property type="match status" value="1"/>
</dbReference>
<dbReference type="Proteomes" id="UP000065504">
    <property type="component" value="Unassembled WGS sequence"/>
</dbReference>
<reference evidence="9" key="2">
    <citation type="submission" date="2016-08" db="EMBL/GenBank/DDBJ databases">
        <title>Population biology and virulence potential of Burkholderia ubonensis.</title>
        <authorList>
            <person name="Price E.P."/>
            <person name="Currie B.J."/>
            <person name="Wagner D.M."/>
        </authorList>
    </citation>
    <scope>NUCLEOTIDE SEQUENCE [LARGE SCALE GENOMIC DNA]</scope>
    <source>
        <strain evidence="9">MSMB0103</strain>
    </source>
</reference>
<dbReference type="RefSeq" id="WP_042585594.1">
    <property type="nucleotide sequence ID" value="NZ_LOVE01000071.1"/>
</dbReference>
<reference evidence="6 8" key="1">
    <citation type="submission" date="2015-11" db="EMBL/GenBank/DDBJ databases">
        <title>Expanding the genomic diversity of Burkholderia species for the development of highly accurate diagnostics.</title>
        <authorList>
            <person name="Sahl J."/>
            <person name="Keim P."/>
            <person name="Wagner D."/>
        </authorList>
    </citation>
    <scope>NUCLEOTIDE SEQUENCE [LARGE SCALE GENOMIC DNA]</scope>
    <source>
        <strain evidence="6 8">MSMB782WGS</strain>
    </source>
</reference>
<gene>
    <name evidence="7" type="ORF">BGV66_24750</name>
    <name evidence="6" type="ORF">WM16_00285</name>
</gene>
<dbReference type="PANTHER" id="PTHR33420:SF3">
    <property type="entry name" value="FIMBRIAL SUBUNIT ELFA"/>
    <property type="match status" value="1"/>
</dbReference>
<dbReference type="GO" id="GO:0043709">
    <property type="term" value="P:cell adhesion involved in single-species biofilm formation"/>
    <property type="evidence" value="ECO:0007669"/>
    <property type="project" value="TreeGrafter"/>
</dbReference>
<keyword evidence="3 5" id="KW-0732">Signal</keyword>
<dbReference type="InterPro" id="IPR008966">
    <property type="entry name" value="Adhesion_dom_sf"/>
</dbReference>
<name>A0A103C5Z9_9BURK</name>
<feature type="chain" id="PRO_5014528705" evidence="5">
    <location>
        <begin position="23"/>
        <end position="175"/>
    </location>
</feature>
<dbReference type="Pfam" id="PF16970">
    <property type="entry name" value="FimA"/>
    <property type="match status" value="1"/>
</dbReference>
<evidence type="ECO:0000313" key="8">
    <source>
        <dbReference type="Proteomes" id="UP000065504"/>
    </source>
</evidence>
<evidence type="ECO:0000313" key="9">
    <source>
        <dbReference type="Proteomes" id="UP000183667"/>
    </source>
</evidence>
<evidence type="ECO:0000313" key="7">
    <source>
        <dbReference type="EMBL" id="OJA43256.1"/>
    </source>
</evidence>
<feature type="signal peptide" evidence="5">
    <location>
        <begin position="1"/>
        <end position="22"/>
    </location>
</feature>
<dbReference type="InterPro" id="IPR036937">
    <property type="entry name" value="Adhesion_dom_fimbrial_sf"/>
</dbReference>
<dbReference type="SUPFAM" id="SSF49401">
    <property type="entry name" value="Bacterial adhesins"/>
    <property type="match status" value="1"/>
</dbReference>
<evidence type="ECO:0000313" key="6">
    <source>
        <dbReference type="EMBL" id="KWK78854.1"/>
    </source>
</evidence>
<evidence type="ECO:0000256" key="2">
    <source>
        <dbReference type="ARBA" id="ARBA00006671"/>
    </source>
</evidence>
<comment type="subcellular location">
    <subcellularLocation>
        <location evidence="1">Fimbrium</location>
    </subcellularLocation>
</comment>
<dbReference type="Gene3D" id="2.60.40.1090">
    <property type="entry name" value="Fimbrial-type adhesion domain"/>
    <property type="match status" value="1"/>
</dbReference>
<dbReference type="Proteomes" id="UP000183667">
    <property type="component" value="Unassembled WGS sequence"/>
</dbReference>
<comment type="similarity">
    <text evidence="2">Belongs to the fimbrial protein family.</text>
</comment>
<proteinExistence type="inferred from homology"/>
<comment type="caution">
    <text evidence="6">The sequence shown here is derived from an EMBL/GenBank/DDBJ whole genome shotgun (WGS) entry which is preliminary data.</text>
</comment>
<dbReference type="GO" id="GO:0009289">
    <property type="term" value="C:pilus"/>
    <property type="evidence" value="ECO:0007669"/>
    <property type="project" value="UniProtKB-SubCell"/>
</dbReference>
<dbReference type="EMBL" id="MEAU01000040">
    <property type="protein sequence ID" value="OJA43256.1"/>
    <property type="molecule type" value="Genomic_DNA"/>
</dbReference>
<sequence length="175" mass="17588">MNQKIAFAMISAALALPMAAHASDGTITFNGAIEAQTCTISVNGGNQDATVQLPTVAASTLSTKGNTAGATNFTIALSDCAGKATQVRSFFEAGPNVDAASGNLRNNGAAGNVQVQLLNSDGVVLQAGNESQRSNAASALTDGAATLVYGAQYYATGQATAGDVQTSVTYSIDYL</sequence>
<dbReference type="InterPro" id="IPR050263">
    <property type="entry name" value="Bact_Fimbrial_Adh_Pro"/>
</dbReference>